<dbReference type="InterPro" id="IPR012881">
    <property type="entry name" value="DUF1685"/>
</dbReference>
<name>A0AAP0C9F2_9ASTR</name>
<evidence type="ECO:0000313" key="1">
    <source>
        <dbReference type="EMBL" id="KAK9049775.1"/>
    </source>
</evidence>
<protein>
    <submittedName>
        <fullName evidence="1">Uncharacterized protein</fullName>
    </submittedName>
</protein>
<evidence type="ECO:0000313" key="2">
    <source>
        <dbReference type="Proteomes" id="UP001408789"/>
    </source>
</evidence>
<dbReference type="PANTHER" id="PTHR33785">
    <property type="entry name" value="OS06G0550800 PROTEIN"/>
    <property type="match status" value="1"/>
</dbReference>
<dbReference type="Pfam" id="PF07939">
    <property type="entry name" value="DUF1685"/>
    <property type="match status" value="1"/>
</dbReference>
<reference evidence="1 2" key="1">
    <citation type="submission" date="2024-04" db="EMBL/GenBank/DDBJ databases">
        <title>The reference genome of an endangered Asteraceae, Deinandra increscens subsp. villosa, native to the Central Coast of California.</title>
        <authorList>
            <person name="Guilliams M."/>
            <person name="Hasenstab-Lehman K."/>
            <person name="Meyer R."/>
            <person name="Mcevoy S."/>
        </authorList>
    </citation>
    <scope>NUCLEOTIDE SEQUENCE [LARGE SCALE GENOMIC DNA]</scope>
    <source>
        <tissue evidence="1">Leaf</tissue>
    </source>
</reference>
<comment type="caution">
    <text evidence="1">The sequence shown here is derived from an EMBL/GenBank/DDBJ whole genome shotgun (WGS) entry which is preliminary data.</text>
</comment>
<organism evidence="1 2">
    <name type="scientific">Deinandra increscens subsp. villosa</name>
    <dbReference type="NCBI Taxonomy" id="3103831"/>
    <lineage>
        <taxon>Eukaryota</taxon>
        <taxon>Viridiplantae</taxon>
        <taxon>Streptophyta</taxon>
        <taxon>Embryophyta</taxon>
        <taxon>Tracheophyta</taxon>
        <taxon>Spermatophyta</taxon>
        <taxon>Magnoliopsida</taxon>
        <taxon>eudicotyledons</taxon>
        <taxon>Gunneridae</taxon>
        <taxon>Pentapetalae</taxon>
        <taxon>asterids</taxon>
        <taxon>campanulids</taxon>
        <taxon>Asterales</taxon>
        <taxon>Asteraceae</taxon>
        <taxon>Asteroideae</taxon>
        <taxon>Heliantheae alliance</taxon>
        <taxon>Madieae</taxon>
        <taxon>Madiinae</taxon>
        <taxon>Deinandra</taxon>
    </lineage>
</organism>
<proteinExistence type="predicted"/>
<accession>A0AAP0C9F2</accession>
<dbReference type="AlphaFoldDB" id="A0AAP0C9F2"/>
<sequence length="216" mass="24858">MAAEPNLLLLFDLFDSYWFTHQIFTKTQNPPPRTPQFNDPVPETTQNQNLDFSAFPTINVRCHSDQMLISSKQHKFIISDSPKLATVFSGKEAKENEEKEMKLRRGRVKRNKLMRCKSKSLSELEFEEVKGFMDLGFLFSEDDKDSRLVSMIPGLQRLGKEGHVDGDVNVSRPYLSEAWGDLDLEKTRVKIPVVGDESEMKHQIRFWAHSVAAVVR</sequence>
<gene>
    <name evidence="1" type="ORF">SSX86_031256</name>
</gene>
<dbReference type="EMBL" id="JBCNJP010004878">
    <property type="protein sequence ID" value="KAK9049775.1"/>
    <property type="molecule type" value="Genomic_DNA"/>
</dbReference>
<dbReference type="PANTHER" id="PTHR33785:SF12">
    <property type="entry name" value="DUF1685 FAMILY PROTEIN"/>
    <property type="match status" value="1"/>
</dbReference>
<dbReference type="Proteomes" id="UP001408789">
    <property type="component" value="Unassembled WGS sequence"/>
</dbReference>
<keyword evidence="2" id="KW-1185">Reference proteome</keyword>